<proteinExistence type="predicted"/>
<dbReference type="AlphaFoldDB" id="A0A7X0IIM7"/>
<sequence length="241" mass="26192">MAENSFANAKQQRMAAVQEALKRTKMVTAKVWNPWPDGVADKDVDLAAITAPVGSSSVPEVLPDNQVFSELKRAQLISLGAAAGLGGAVTAENLAEAKKALRKKYVQVGRANYRSLESANCTLFACCVIGMLADQPNLLGRDVKVELLNLPDLGGGGHAYVVVGRADGDYKNLKTYGPDCFVIDVWYARQQSKAPGTSPVKDLSADSDSPFWDLNFYAFLDDGYNFLHKYTFVSHELAELR</sequence>
<gene>
    <name evidence="1" type="ORF">BJ992_005061</name>
</gene>
<evidence type="ECO:0000313" key="2">
    <source>
        <dbReference type="Proteomes" id="UP000555564"/>
    </source>
</evidence>
<comment type="caution">
    <text evidence="1">The sequence shown here is derived from an EMBL/GenBank/DDBJ whole genome shotgun (WGS) entry which is preliminary data.</text>
</comment>
<organism evidence="1 2">
    <name type="scientific">Sphaerisporangium rubeum</name>
    <dbReference type="NCBI Taxonomy" id="321317"/>
    <lineage>
        <taxon>Bacteria</taxon>
        <taxon>Bacillati</taxon>
        <taxon>Actinomycetota</taxon>
        <taxon>Actinomycetes</taxon>
        <taxon>Streptosporangiales</taxon>
        <taxon>Streptosporangiaceae</taxon>
        <taxon>Sphaerisporangium</taxon>
    </lineage>
</organism>
<name>A0A7X0IIM7_9ACTN</name>
<accession>A0A7X0IIM7</accession>
<dbReference type="Proteomes" id="UP000555564">
    <property type="component" value="Unassembled WGS sequence"/>
</dbReference>
<protein>
    <submittedName>
        <fullName evidence="1">Uncharacterized protein</fullName>
    </submittedName>
</protein>
<dbReference type="EMBL" id="JACHIU010000001">
    <property type="protein sequence ID" value="MBB6475630.1"/>
    <property type="molecule type" value="Genomic_DNA"/>
</dbReference>
<keyword evidence="2" id="KW-1185">Reference proteome</keyword>
<dbReference type="RefSeq" id="WP_184985097.1">
    <property type="nucleotide sequence ID" value="NZ_BAAALO010000081.1"/>
</dbReference>
<evidence type="ECO:0000313" key="1">
    <source>
        <dbReference type="EMBL" id="MBB6475630.1"/>
    </source>
</evidence>
<reference evidence="1 2" key="1">
    <citation type="submission" date="2020-08" db="EMBL/GenBank/DDBJ databases">
        <title>Sequencing the genomes of 1000 actinobacteria strains.</title>
        <authorList>
            <person name="Klenk H.-P."/>
        </authorList>
    </citation>
    <scope>NUCLEOTIDE SEQUENCE [LARGE SCALE GENOMIC DNA]</scope>
    <source>
        <strain evidence="1 2">DSM 44936</strain>
    </source>
</reference>